<dbReference type="Proteomes" id="UP000799302">
    <property type="component" value="Unassembled WGS sequence"/>
</dbReference>
<dbReference type="Pfam" id="PF14222">
    <property type="entry name" value="MOR2-PAG1_N"/>
    <property type="match status" value="1"/>
</dbReference>
<dbReference type="InterPro" id="IPR029473">
    <property type="entry name" value="MOR2-PAG1_mid"/>
</dbReference>
<dbReference type="InterPro" id="IPR016024">
    <property type="entry name" value="ARM-type_fold"/>
</dbReference>
<feature type="compositionally biased region" description="Polar residues" evidence="1">
    <location>
        <begin position="52"/>
        <end position="70"/>
    </location>
</feature>
<gene>
    <name evidence="5" type="ORF">BT63DRAFT_369466</name>
</gene>
<feature type="region of interest" description="Disordered" evidence="1">
    <location>
        <begin position="1"/>
        <end position="71"/>
    </location>
</feature>
<feature type="domain" description="Cell morphogenesis protein C-terminal" evidence="3">
    <location>
        <begin position="1776"/>
        <end position="2024"/>
    </location>
</feature>
<feature type="non-terminal residue" evidence="5">
    <location>
        <position position="2089"/>
    </location>
</feature>
<evidence type="ECO:0008006" key="7">
    <source>
        <dbReference type="Google" id="ProtNLM"/>
    </source>
</evidence>
<name>A0A6A6UMQ1_9PEZI</name>
<organism evidence="5 6">
    <name type="scientific">Microthyrium microscopicum</name>
    <dbReference type="NCBI Taxonomy" id="703497"/>
    <lineage>
        <taxon>Eukaryota</taxon>
        <taxon>Fungi</taxon>
        <taxon>Dikarya</taxon>
        <taxon>Ascomycota</taxon>
        <taxon>Pezizomycotina</taxon>
        <taxon>Dothideomycetes</taxon>
        <taxon>Dothideomycetes incertae sedis</taxon>
        <taxon>Microthyriales</taxon>
        <taxon>Microthyriaceae</taxon>
        <taxon>Microthyrium</taxon>
    </lineage>
</organism>
<dbReference type="Pfam" id="PF14228">
    <property type="entry name" value="MOR2-PAG1_mid"/>
    <property type="match status" value="3"/>
</dbReference>
<dbReference type="EMBL" id="MU004232">
    <property type="protein sequence ID" value="KAF2672184.1"/>
    <property type="molecule type" value="Genomic_DNA"/>
</dbReference>
<dbReference type="Pfam" id="PF14225">
    <property type="entry name" value="MOR2-PAG1_C"/>
    <property type="match status" value="1"/>
</dbReference>
<evidence type="ECO:0000259" key="3">
    <source>
        <dbReference type="Pfam" id="PF14225"/>
    </source>
</evidence>
<dbReference type="SUPFAM" id="SSF48371">
    <property type="entry name" value="ARM repeat"/>
    <property type="match status" value="2"/>
</dbReference>
<keyword evidence="6" id="KW-1185">Reference proteome</keyword>
<dbReference type="InterPro" id="IPR025481">
    <property type="entry name" value="Cell_Morphogen_C"/>
</dbReference>
<reference evidence="5" key="1">
    <citation type="journal article" date="2020" name="Stud. Mycol.">
        <title>101 Dothideomycetes genomes: a test case for predicting lifestyles and emergence of pathogens.</title>
        <authorList>
            <person name="Haridas S."/>
            <person name="Albert R."/>
            <person name="Binder M."/>
            <person name="Bloem J."/>
            <person name="Labutti K."/>
            <person name="Salamov A."/>
            <person name="Andreopoulos B."/>
            <person name="Baker S."/>
            <person name="Barry K."/>
            <person name="Bills G."/>
            <person name="Bluhm B."/>
            <person name="Cannon C."/>
            <person name="Castanera R."/>
            <person name="Culley D."/>
            <person name="Daum C."/>
            <person name="Ezra D."/>
            <person name="Gonzalez J."/>
            <person name="Henrissat B."/>
            <person name="Kuo A."/>
            <person name="Liang C."/>
            <person name="Lipzen A."/>
            <person name="Lutzoni F."/>
            <person name="Magnuson J."/>
            <person name="Mondo S."/>
            <person name="Nolan M."/>
            <person name="Ohm R."/>
            <person name="Pangilinan J."/>
            <person name="Park H.-J."/>
            <person name="Ramirez L."/>
            <person name="Alfaro M."/>
            <person name="Sun H."/>
            <person name="Tritt A."/>
            <person name="Yoshinaga Y."/>
            <person name="Zwiers L.-H."/>
            <person name="Turgeon B."/>
            <person name="Goodwin S."/>
            <person name="Spatafora J."/>
            <person name="Crous P."/>
            <person name="Grigoriev I."/>
        </authorList>
    </citation>
    <scope>NUCLEOTIDE SEQUENCE</scope>
    <source>
        <strain evidence="5">CBS 115976</strain>
    </source>
</reference>
<feature type="domain" description="Cell morphogenesis central region" evidence="4">
    <location>
        <begin position="1555"/>
        <end position="1738"/>
    </location>
</feature>
<dbReference type="InterPro" id="IPR039867">
    <property type="entry name" value="Furry/Tao3/Mor2"/>
</dbReference>
<dbReference type="PANTHER" id="PTHR12295">
    <property type="entry name" value="FURRY-RELATED"/>
    <property type="match status" value="1"/>
</dbReference>
<evidence type="ECO:0000313" key="6">
    <source>
        <dbReference type="Proteomes" id="UP000799302"/>
    </source>
</evidence>
<dbReference type="GO" id="GO:0005938">
    <property type="term" value="C:cell cortex"/>
    <property type="evidence" value="ECO:0007669"/>
    <property type="project" value="TreeGrafter"/>
</dbReference>
<evidence type="ECO:0000259" key="4">
    <source>
        <dbReference type="Pfam" id="PF14228"/>
    </source>
</evidence>
<proteinExistence type="predicted"/>
<evidence type="ECO:0000313" key="5">
    <source>
        <dbReference type="EMBL" id="KAF2672184.1"/>
    </source>
</evidence>
<feature type="domain" description="Cell morphogenesis protein N-terminal" evidence="2">
    <location>
        <begin position="195"/>
        <end position="743"/>
    </location>
</feature>
<feature type="domain" description="Cell morphogenesis central region" evidence="4">
    <location>
        <begin position="1251"/>
        <end position="1495"/>
    </location>
</feature>
<sequence>MILPGKEGGPIPVLNPSIGTGSKGHSPSSSTTVANGDSSHNYGPTRRLDRGGSNSSRLRSAGHSHSQSRGQDFKTVGEYALHHLFTAWGALADQKINQCMSAPQVEPRTELYCGPGADPALDQLISALGHIARLKPKPLIDTMMVWRKAKSDKAQQARDHLHQSRIATQSTASLPTSSYVLESTLQLNRTANAEDRRSTISIYLLCRVLMEVFTQSTLQAVTPEIADRLEDIIYKQLSNSDPEMLTDSPFRQSNWIIFSQLLGKMSELDFDRIVPRFINDLSRMQLSAPKVQGDRESRAVLVIRGMRYIKVRFQPETAWDKTCDFLSALATIYATASGTYVKYAFTDLFKELLLPIAAGATSQLNVPKWASVIATMKPRMTTTVAKPKAWADIFPSLVVVLCASPDEAFSSQWLSLISPLPSKLKERQTRAAALRGLSRLLWTYLFRTSDTYNNTLKNITDIIKMVFANPGKRSIVSTDPDVADPIIQLIRIIAYKHRELCMRSIVWPLMGSDLFMSHQPGNIRIAEVEPEKVVIGIRAFLAIMTDLENGAQPPFPSTLLREERLSRPVVVTGFDQSAMQDYGRFCQMLGAVTIFCDHTFGGQAVLDEKFSQTPKTPIAEAFSFARRDDYQTQTDFRQTFYDLLHVAVQALPRCLSPNIPFKNLVNLLCTGTAHVQKTIAISSVQSLKSIAKQGHAQPVTMGFARFIFNFDDRYSTMSDGGMLGPDHIESTLKLYVELLHIWIDEIKQKQKRVVVESPNDNVSGNRGAHLEVSSLWTHVDEVESHGLFFLCSPSRRVRSFAVTVLRLVLEFDNALGHDNERVIRIMEGRPDLVLDADNEKLSVAERSRVQKALKRTGEKSAVVELCSSEAAYDSTLWFKIFPNLVRMSSDLCPNSSALTREIVCARLSQMQRAIHSLSDGPRGTRLASTHPDMLIEQWKLYLVFACTTLTNTGSQGPVAQPQNHVRQGSKPITPLDEVKTASQLFLRIVPLLGVANQSIRSAVVAGLGSINFNLYRTLLEALQPSINTCNESSRNMMQPNRTLGSPRRFRKSQNDYLRTEIAGVYKLTSHFLKRPEVFGDEWILDNLVRYTQELRLFLNDADVQLEWEFIRLRTYYCGLMEELYDGLKKSKDPPRWMPFQARKAAFGLMEDWCGFSPNEHDPQIQHREAQMRRSVVEEEQVMGKPGSMSVAMEHEKKDLKMAALSAMATLCAGPVSVTGDIKAQAHLTFDVLRLIEWIDRIFNNVSDKTQSIGRRALKNLITHNKEHMYFLSRCLEICYLCQSPKALECYFDVVTQVLTEREDIEPPFWKVVCACLFTLGSDNNQLRIKAARLLRVIETRRYKSSTLHEFDIKISDKTIGVYKQAQFDMSLRLAEHHPELAFHIFSEFSKYFKDLEKDKQRAMVAAMLPWVQHIELQLDPNGGPTPSSYMLLVNLFEITVRFGSSLYNEIEGFWGALTHHPGNVQLVLDFVMHICLEKRDQNIVDHTRQIVVYLSKAVARGKSKVIEYLLLLITPKAMVQDKDQRQSFIPAPQEAVNFPYLADLNLIFPAGPMMSRQQRLSQGQLALILLVDLIVTPTELAMEYVPLLLQVVLILWDHYIPRVQEGAREMLVHLIHELVISKMDETSSNPSKESIEQFIDMIRREDAKVVWSYDDFNGKKESSDGNLRVPESMVFVATQVVDIFSIPYPSIKEELGKTTLRWASNCPVHHLACRSFQVFRSILSSLEQQMLADMLARLSNTIADEGSEVQTFSMEILTTLKTIIDAFAPMDLIQYPQLFWTTCACLDTVHEREYTEALIMLERTLEKLNLSDPLILQRLLDSKPPKWEGKFEGLLSLVYKGIRSSLCLDKTLKVMETLVKLPPSELVGDETGLVFTILANCPRFLDAMEAGQPDPAVFATAERLAAIADARNFSDISVTLRGFAGSIYRSGRDFFSRLLDAIKPAFFPQLEFNCLVFLMSLLTNRLPWFKIKVMEMLCSLIPQIDMKKSEIASKGPDLITPLLRLLQTEFCPQALNVLDNVVGMNATPLEHKHIRMSMIGANSSRATRKEYEKTQSLYGIPEESGWAIPMPAIHMLATRNNVHSVFYTC</sequence>
<dbReference type="PANTHER" id="PTHR12295:SF30">
    <property type="entry name" value="PROTEIN FURRY"/>
    <property type="match status" value="1"/>
</dbReference>
<feature type="compositionally biased region" description="Polar residues" evidence="1">
    <location>
        <begin position="17"/>
        <end position="42"/>
    </location>
</feature>
<accession>A0A6A6UMQ1</accession>
<dbReference type="GO" id="GO:0030427">
    <property type="term" value="C:site of polarized growth"/>
    <property type="evidence" value="ECO:0007669"/>
    <property type="project" value="TreeGrafter"/>
</dbReference>
<dbReference type="InterPro" id="IPR025614">
    <property type="entry name" value="Cell_morpho_N"/>
</dbReference>
<feature type="domain" description="Cell morphogenesis central region" evidence="4">
    <location>
        <begin position="779"/>
        <end position="955"/>
    </location>
</feature>
<evidence type="ECO:0000256" key="1">
    <source>
        <dbReference type="SAM" id="MobiDB-lite"/>
    </source>
</evidence>
<dbReference type="GO" id="GO:0000902">
    <property type="term" value="P:cell morphogenesis"/>
    <property type="evidence" value="ECO:0007669"/>
    <property type="project" value="InterPro"/>
</dbReference>
<dbReference type="OrthoDB" id="6287725at2759"/>
<evidence type="ECO:0000259" key="2">
    <source>
        <dbReference type="Pfam" id="PF14222"/>
    </source>
</evidence>
<protein>
    <recommendedName>
        <fullName evidence="7">Cell morphogenesis protein-like protein</fullName>
    </recommendedName>
</protein>